<accession>A0ABP7I3N6</accession>
<organism evidence="1 2">
    <name type="scientific">Sphaerisporangium flaviroseum</name>
    <dbReference type="NCBI Taxonomy" id="509199"/>
    <lineage>
        <taxon>Bacteria</taxon>
        <taxon>Bacillati</taxon>
        <taxon>Actinomycetota</taxon>
        <taxon>Actinomycetes</taxon>
        <taxon>Streptosporangiales</taxon>
        <taxon>Streptosporangiaceae</taxon>
        <taxon>Sphaerisporangium</taxon>
    </lineage>
</organism>
<evidence type="ECO:0000313" key="1">
    <source>
        <dbReference type="EMBL" id="GAA3809940.1"/>
    </source>
</evidence>
<name>A0ABP7I3N6_9ACTN</name>
<proteinExistence type="predicted"/>
<dbReference type="EMBL" id="BAAAZR010000007">
    <property type="protein sequence ID" value="GAA3809940.1"/>
    <property type="molecule type" value="Genomic_DNA"/>
</dbReference>
<dbReference type="Proteomes" id="UP001500888">
    <property type="component" value="Unassembled WGS sequence"/>
</dbReference>
<evidence type="ECO:0008006" key="3">
    <source>
        <dbReference type="Google" id="ProtNLM"/>
    </source>
</evidence>
<protein>
    <recommendedName>
        <fullName evidence="3">Secreted protein</fullName>
    </recommendedName>
</protein>
<gene>
    <name evidence="1" type="ORF">GCM10022226_32920</name>
</gene>
<reference evidence="2" key="1">
    <citation type="journal article" date="2019" name="Int. J. Syst. Evol. Microbiol.">
        <title>The Global Catalogue of Microorganisms (GCM) 10K type strain sequencing project: providing services to taxonomists for standard genome sequencing and annotation.</title>
        <authorList>
            <consortium name="The Broad Institute Genomics Platform"/>
            <consortium name="The Broad Institute Genome Sequencing Center for Infectious Disease"/>
            <person name="Wu L."/>
            <person name="Ma J."/>
        </authorList>
    </citation>
    <scope>NUCLEOTIDE SEQUENCE [LARGE SCALE GENOMIC DNA]</scope>
    <source>
        <strain evidence="2">JCM 16908</strain>
    </source>
</reference>
<sequence length="85" mass="9009">MTPLSQKVLGTGLAPVRLPVNPMPLAVALVAMEPLWDMLVAVTCAPDCVHVAFQPDPILWPESGKSNSSFQLLTGSPRLVMATSP</sequence>
<evidence type="ECO:0000313" key="2">
    <source>
        <dbReference type="Proteomes" id="UP001500888"/>
    </source>
</evidence>
<comment type="caution">
    <text evidence="1">The sequence shown here is derived from an EMBL/GenBank/DDBJ whole genome shotgun (WGS) entry which is preliminary data.</text>
</comment>
<keyword evidence="2" id="KW-1185">Reference proteome</keyword>